<organism evidence="1 2">
    <name type="scientific">Aspergillus mulundensis</name>
    <dbReference type="NCBI Taxonomy" id="1810919"/>
    <lineage>
        <taxon>Eukaryota</taxon>
        <taxon>Fungi</taxon>
        <taxon>Dikarya</taxon>
        <taxon>Ascomycota</taxon>
        <taxon>Pezizomycotina</taxon>
        <taxon>Eurotiomycetes</taxon>
        <taxon>Eurotiomycetidae</taxon>
        <taxon>Eurotiales</taxon>
        <taxon>Aspergillaceae</taxon>
        <taxon>Aspergillus</taxon>
        <taxon>Aspergillus subgen. Nidulantes</taxon>
    </lineage>
</organism>
<dbReference type="RefSeq" id="XP_026599832.1">
    <property type="nucleotide sequence ID" value="XM_026751484.1"/>
</dbReference>
<sequence>MPTAISTLVGFGYPLCTDPNCLQLRHNRVRVRRGRNAHEYLVNNQFHPVPAAHFHFESNRILLSLHVQSALLWWLPELQTGPPAADDPHLMLSNDPRLPPASHQGSGPWGDDFHPIKILNPNSLTEAAIFLYCRDAARKHCLTALWVRMMRRLGDVDGVSPTKHLSRPDFQVAWDCLNQRGPGIFIYREIQLLRNRLARAGELGPLINVNTWQPPDNWA</sequence>
<dbReference type="AlphaFoldDB" id="A0A3D8QVD4"/>
<dbReference type="Proteomes" id="UP000256690">
    <property type="component" value="Unassembled WGS sequence"/>
</dbReference>
<accession>A0A3D8QVD4</accession>
<gene>
    <name evidence="1" type="ORF">DSM5745_09468</name>
</gene>
<evidence type="ECO:0000313" key="2">
    <source>
        <dbReference type="Proteomes" id="UP000256690"/>
    </source>
</evidence>
<dbReference type="EMBL" id="PVWQ01000013">
    <property type="protein sequence ID" value="RDW65729.1"/>
    <property type="molecule type" value="Genomic_DNA"/>
</dbReference>
<dbReference type="OrthoDB" id="4499271at2759"/>
<name>A0A3D8QVD4_9EURO</name>
<keyword evidence="2" id="KW-1185">Reference proteome</keyword>
<comment type="caution">
    <text evidence="1">The sequence shown here is derived from an EMBL/GenBank/DDBJ whole genome shotgun (WGS) entry which is preliminary data.</text>
</comment>
<protein>
    <submittedName>
        <fullName evidence="1">Uncharacterized protein</fullName>
    </submittedName>
</protein>
<evidence type="ECO:0000313" key="1">
    <source>
        <dbReference type="EMBL" id="RDW65729.1"/>
    </source>
</evidence>
<dbReference type="GeneID" id="38119838"/>
<proteinExistence type="predicted"/>
<reference evidence="1 2" key="1">
    <citation type="journal article" date="2018" name="IMA Fungus">
        <title>IMA Genome-F 9: Draft genome sequence of Annulohypoxylon stygium, Aspergillus mulundensis, Berkeleyomyces basicola (syn. Thielaviopsis basicola), Ceratocystis smalleyi, two Cercospora beticola strains, Coleophoma cylindrospora, Fusarium fracticaudum, Phialophora cf. hyalina, and Morchella septimelata.</title>
        <authorList>
            <person name="Wingfield B.D."/>
            <person name="Bills G.F."/>
            <person name="Dong Y."/>
            <person name="Huang W."/>
            <person name="Nel W.J."/>
            <person name="Swalarsk-Parry B.S."/>
            <person name="Vaghefi N."/>
            <person name="Wilken P.M."/>
            <person name="An Z."/>
            <person name="de Beer Z.W."/>
            <person name="De Vos L."/>
            <person name="Chen L."/>
            <person name="Duong T.A."/>
            <person name="Gao Y."/>
            <person name="Hammerbacher A."/>
            <person name="Kikkert J.R."/>
            <person name="Li Y."/>
            <person name="Li H."/>
            <person name="Li K."/>
            <person name="Li Q."/>
            <person name="Liu X."/>
            <person name="Ma X."/>
            <person name="Naidoo K."/>
            <person name="Pethybridge S.J."/>
            <person name="Sun J."/>
            <person name="Steenkamp E.T."/>
            <person name="van der Nest M.A."/>
            <person name="van Wyk S."/>
            <person name="Wingfield M.J."/>
            <person name="Xiong C."/>
            <person name="Yue Q."/>
            <person name="Zhang X."/>
        </authorList>
    </citation>
    <scope>NUCLEOTIDE SEQUENCE [LARGE SCALE GENOMIC DNA]</scope>
    <source>
        <strain evidence="1 2">DSM 5745</strain>
    </source>
</reference>